<dbReference type="Pfam" id="PF14230">
    <property type="entry name" value="DUF4333"/>
    <property type="match status" value="1"/>
</dbReference>
<name>A0A7K0DQW0_9NOCA</name>
<dbReference type="AlphaFoldDB" id="A0A7K0DQW0"/>
<dbReference type="RefSeq" id="WP_153343895.1">
    <property type="nucleotide sequence ID" value="NZ_WEGI01000007.1"/>
</dbReference>
<feature type="chain" id="PRO_5029608862" description="DUF4333 domain-containing protein" evidence="1">
    <location>
        <begin position="23"/>
        <end position="107"/>
    </location>
</feature>
<keyword evidence="4" id="KW-1185">Reference proteome</keyword>
<evidence type="ECO:0000256" key="1">
    <source>
        <dbReference type="SAM" id="SignalP"/>
    </source>
</evidence>
<dbReference type="OrthoDB" id="3568721at2"/>
<evidence type="ECO:0000313" key="4">
    <source>
        <dbReference type="Proteomes" id="UP000431401"/>
    </source>
</evidence>
<comment type="caution">
    <text evidence="3">The sequence shown here is derived from an EMBL/GenBank/DDBJ whole genome shotgun (WGS) entry which is preliminary data.</text>
</comment>
<reference evidence="3 4" key="1">
    <citation type="submission" date="2019-10" db="EMBL/GenBank/DDBJ databases">
        <title>Nocardia macrotermitis sp. nov. and Nocardia aurantia sp. nov., isolated from the gut of fungus growing-termite Macrotermes natalensis.</title>
        <authorList>
            <person name="Benndorf R."/>
            <person name="Schwitalla J."/>
            <person name="Martin K."/>
            <person name="De Beer W."/>
            <person name="Kaster A.-K."/>
            <person name="Vollmers J."/>
            <person name="Poulsen M."/>
            <person name="Beemelmanns C."/>
        </authorList>
    </citation>
    <scope>NUCLEOTIDE SEQUENCE [LARGE SCALE GENOMIC DNA]</scope>
    <source>
        <strain evidence="3 4">RB56</strain>
    </source>
</reference>
<feature type="signal peptide" evidence="1">
    <location>
        <begin position="1"/>
        <end position="22"/>
    </location>
</feature>
<dbReference type="Proteomes" id="UP000431401">
    <property type="component" value="Unassembled WGS sequence"/>
</dbReference>
<dbReference type="EMBL" id="WEGI01000007">
    <property type="protein sequence ID" value="MQY28101.1"/>
    <property type="molecule type" value="Genomic_DNA"/>
</dbReference>
<keyword evidence="1" id="KW-0732">Signal</keyword>
<dbReference type="PROSITE" id="PS51257">
    <property type="entry name" value="PROKAR_LIPOPROTEIN"/>
    <property type="match status" value="1"/>
</dbReference>
<protein>
    <recommendedName>
        <fullName evidence="2">DUF4333 domain-containing protein</fullName>
    </recommendedName>
</protein>
<feature type="domain" description="DUF4333" evidence="2">
    <location>
        <begin position="17"/>
        <end position="92"/>
    </location>
</feature>
<organism evidence="3 4">
    <name type="scientific">Nocardia aurantia</name>
    <dbReference type="NCBI Taxonomy" id="2585199"/>
    <lineage>
        <taxon>Bacteria</taxon>
        <taxon>Bacillati</taxon>
        <taxon>Actinomycetota</taxon>
        <taxon>Actinomycetes</taxon>
        <taxon>Mycobacteriales</taxon>
        <taxon>Nocardiaceae</taxon>
        <taxon>Nocardia</taxon>
    </lineage>
</organism>
<evidence type="ECO:0000259" key="2">
    <source>
        <dbReference type="Pfam" id="PF14230"/>
    </source>
</evidence>
<gene>
    <name evidence="3" type="ORF">NRB56_36840</name>
</gene>
<proteinExistence type="predicted"/>
<sequence length="107" mass="11090">MRIAGCLTVAFAVATTLLTACSGSVSVGTRSVDKNEVAAQISGKLEQQVGQKPDSVTCPQNLPARTGATLVCTLDDQGTKYDVTVTVTSVDGDQAKFDIQVADTPKN</sequence>
<evidence type="ECO:0000313" key="3">
    <source>
        <dbReference type="EMBL" id="MQY28101.1"/>
    </source>
</evidence>
<dbReference type="InterPro" id="IPR025637">
    <property type="entry name" value="DUF4333"/>
</dbReference>
<accession>A0A7K0DQW0</accession>